<evidence type="ECO:0000313" key="2">
    <source>
        <dbReference type="Proteomes" id="UP001140094"/>
    </source>
</evidence>
<accession>A0A9W8LR09</accession>
<dbReference type="GO" id="GO:0046872">
    <property type="term" value="F:metal ion binding"/>
    <property type="evidence" value="ECO:0007669"/>
    <property type="project" value="InterPro"/>
</dbReference>
<evidence type="ECO:0000313" key="1">
    <source>
        <dbReference type="EMBL" id="KAJ2794325.1"/>
    </source>
</evidence>
<keyword evidence="2" id="KW-1185">Reference proteome</keyword>
<dbReference type="InterPro" id="IPR011249">
    <property type="entry name" value="Metalloenz_LuxS/M16"/>
</dbReference>
<dbReference type="OrthoDB" id="4953at2759"/>
<sequence>MSPEERALAQRRAEVASEIPKSKIPQEALDALPPVPDISKVQLPVFSGHNFDLSSSATARVPFSIGRVLAVPGASEAKFQISLPLAGLASDLRPYLPIFAKLLGAQAGLIVPCAIAGKIRETTCLPVVEPVGMPLAYLNSDQVDRACGSVLNKYDASIGAYIYHGFPGDWPDEALTLYGSMKSSDLNHSFALLVIKLLFGDFGMDTLHKAAGEQEKAQLRARNAASPPLIDMLAWLRMPGPLDARTIASSSYSSDELTKHPMHESLGRAVNHFFQTPFLSAVTKSLGAALKGDGLAPAQSCRVVDAVARIRAHLTNCVVSNGLVHISFPNEVSESDARKALDGFVDIWSFYASAWQGSLPHTPAPNSPGDTSVYYRVENDPSIHRRKKQRTETTNVDNLSSSLILGIPDGCKDYVPLKSSVGIHLAMASLQTSYVGVQIPLNIKFGPELGSKTPFEEQLEKLPDREVYALLLLTTLLNRTGGLIKNAIRGRGYAYGVGVHPRIDEGFFAVYISHAVEPIKSLQALWETMYFLQSEDSWNEAVNDFELNAARSVYLLRRYTELSDMLELDDARSFFLG</sequence>
<dbReference type="EMBL" id="JANBUO010002575">
    <property type="protein sequence ID" value="KAJ2794325.1"/>
    <property type="molecule type" value="Genomic_DNA"/>
</dbReference>
<proteinExistence type="predicted"/>
<dbReference type="SUPFAM" id="SSF63411">
    <property type="entry name" value="LuxS/MPP-like metallohydrolase"/>
    <property type="match status" value="1"/>
</dbReference>
<name>A0A9W8LR09_9FUNG</name>
<protein>
    <submittedName>
        <fullName evidence="1">Uncharacterized protein</fullName>
    </submittedName>
</protein>
<dbReference type="Proteomes" id="UP001140094">
    <property type="component" value="Unassembled WGS sequence"/>
</dbReference>
<organism evidence="1 2">
    <name type="scientific">Coemansia guatemalensis</name>
    <dbReference type="NCBI Taxonomy" id="2761395"/>
    <lineage>
        <taxon>Eukaryota</taxon>
        <taxon>Fungi</taxon>
        <taxon>Fungi incertae sedis</taxon>
        <taxon>Zoopagomycota</taxon>
        <taxon>Kickxellomycotina</taxon>
        <taxon>Kickxellomycetes</taxon>
        <taxon>Kickxellales</taxon>
        <taxon>Kickxellaceae</taxon>
        <taxon>Coemansia</taxon>
    </lineage>
</organism>
<dbReference type="Gene3D" id="3.30.830.10">
    <property type="entry name" value="Metalloenzyme, LuxS/M16 peptidase-like"/>
    <property type="match status" value="1"/>
</dbReference>
<reference evidence="1" key="1">
    <citation type="submission" date="2022-07" db="EMBL/GenBank/DDBJ databases">
        <title>Phylogenomic reconstructions and comparative analyses of Kickxellomycotina fungi.</title>
        <authorList>
            <person name="Reynolds N.K."/>
            <person name="Stajich J.E."/>
            <person name="Barry K."/>
            <person name="Grigoriev I.V."/>
            <person name="Crous P."/>
            <person name="Smith M.E."/>
        </authorList>
    </citation>
    <scope>NUCLEOTIDE SEQUENCE</scope>
    <source>
        <strain evidence="1">NRRL 1565</strain>
    </source>
</reference>
<feature type="non-terminal residue" evidence="1">
    <location>
        <position position="577"/>
    </location>
</feature>
<dbReference type="AlphaFoldDB" id="A0A9W8LR09"/>
<comment type="caution">
    <text evidence="1">The sequence shown here is derived from an EMBL/GenBank/DDBJ whole genome shotgun (WGS) entry which is preliminary data.</text>
</comment>
<gene>
    <name evidence="1" type="ORF">H4R20_006266</name>
</gene>